<evidence type="ECO:0000256" key="4">
    <source>
        <dbReference type="ARBA" id="ARBA00022769"/>
    </source>
</evidence>
<evidence type="ECO:0000256" key="6">
    <source>
        <dbReference type="ARBA" id="ARBA00023204"/>
    </source>
</evidence>
<evidence type="ECO:0000256" key="3">
    <source>
        <dbReference type="ARBA" id="ARBA00022763"/>
    </source>
</evidence>
<dbReference type="InterPro" id="IPR036237">
    <property type="entry name" value="Xyl_isomerase-like_sf"/>
</dbReference>
<dbReference type="AlphaFoldDB" id="A0A848MAH4"/>
<evidence type="ECO:0000256" key="1">
    <source>
        <dbReference type="ARBA" id="ARBA00022722"/>
    </source>
</evidence>
<evidence type="ECO:0000313" key="8">
    <source>
        <dbReference type="EMBL" id="NMO98077.1"/>
    </source>
</evidence>
<feature type="region of interest" description="Disordered" evidence="7">
    <location>
        <begin position="242"/>
        <end position="267"/>
    </location>
</feature>
<evidence type="ECO:0000256" key="2">
    <source>
        <dbReference type="ARBA" id="ARBA00022759"/>
    </source>
</evidence>
<dbReference type="InterPro" id="IPR004601">
    <property type="entry name" value="UvdE"/>
</dbReference>
<dbReference type="GO" id="GO:0009411">
    <property type="term" value="P:response to UV"/>
    <property type="evidence" value="ECO:0007669"/>
    <property type="project" value="InterPro"/>
</dbReference>
<keyword evidence="1" id="KW-0540">Nuclease</keyword>
<keyword evidence="9" id="KW-1185">Reference proteome</keyword>
<organism evidence="8 9">
    <name type="scientific">Paenibacillus lemnae</name>
    <dbReference type="NCBI Taxonomy" id="1330551"/>
    <lineage>
        <taxon>Bacteria</taxon>
        <taxon>Bacillati</taxon>
        <taxon>Bacillota</taxon>
        <taxon>Bacilli</taxon>
        <taxon>Bacillales</taxon>
        <taxon>Paenibacillaceae</taxon>
        <taxon>Paenibacillus</taxon>
    </lineage>
</organism>
<evidence type="ECO:0000256" key="5">
    <source>
        <dbReference type="ARBA" id="ARBA00022801"/>
    </source>
</evidence>
<keyword evidence="6" id="KW-0234">DNA repair</keyword>
<evidence type="ECO:0000256" key="7">
    <source>
        <dbReference type="SAM" id="MobiDB-lite"/>
    </source>
</evidence>
<dbReference type="GO" id="GO:0004519">
    <property type="term" value="F:endonuclease activity"/>
    <property type="evidence" value="ECO:0007669"/>
    <property type="project" value="UniProtKB-KW"/>
</dbReference>
<dbReference type="EMBL" id="JABBPN010000029">
    <property type="protein sequence ID" value="NMO98077.1"/>
    <property type="molecule type" value="Genomic_DNA"/>
</dbReference>
<dbReference type="Gene3D" id="3.20.20.150">
    <property type="entry name" value="Divalent-metal-dependent TIM barrel enzymes"/>
    <property type="match status" value="1"/>
</dbReference>
<evidence type="ECO:0000313" key="9">
    <source>
        <dbReference type="Proteomes" id="UP000565468"/>
    </source>
</evidence>
<keyword evidence="4" id="KW-0228">DNA excision</keyword>
<dbReference type="GO" id="GO:0006289">
    <property type="term" value="P:nucleotide-excision repair"/>
    <property type="evidence" value="ECO:0007669"/>
    <property type="project" value="InterPro"/>
</dbReference>
<dbReference type="RefSeq" id="WP_169506850.1">
    <property type="nucleotide sequence ID" value="NZ_JABBPN010000029.1"/>
</dbReference>
<dbReference type="PANTHER" id="PTHR31290">
    <property type="entry name" value="UV-DAMAGE ENDONUCLEASE"/>
    <property type="match status" value="1"/>
</dbReference>
<dbReference type="NCBIfam" id="TIGR00629">
    <property type="entry name" value="uvde"/>
    <property type="match status" value="1"/>
</dbReference>
<gene>
    <name evidence="8" type="primary">uvsE</name>
    <name evidence="8" type="ORF">HII30_20195</name>
</gene>
<keyword evidence="3" id="KW-0227">DNA damage</keyword>
<proteinExistence type="predicted"/>
<dbReference type="Pfam" id="PF03851">
    <property type="entry name" value="UvdE"/>
    <property type="match status" value="1"/>
</dbReference>
<accession>A0A848MAH4</accession>
<dbReference type="GO" id="GO:0016787">
    <property type="term" value="F:hydrolase activity"/>
    <property type="evidence" value="ECO:0007669"/>
    <property type="project" value="UniProtKB-KW"/>
</dbReference>
<reference evidence="8 9" key="1">
    <citation type="submission" date="2020-04" db="EMBL/GenBank/DDBJ databases">
        <title>Paenibacillus algicola sp. nov., a novel marine bacterium producing alginate lyase.</title>
        <authorList>
            <person name="Huang H."/>
        </authorList>
    </citation>
    <scope>NUCLEOTIDE SEQUENCE [LARGE SCALE GENOMIC DNA]</scope>
    <source>
        <strain evidence="8 9">L7-75</strain>
    </source>
</reference>
<dbReference type="PANTHER" id="PTHR31290:SF5">
    <property type="entry name" value="UV-DAMAGE ENDONUCLEASE"/>
    <property type="match status" value="1"/>
</dbReference>
<dbReference type="Proteomes" id="UP000565468">
    <property type="component" value="Unassembled WGS sequence"/>
</dbReference>
<name>A0A848MAH4_PAELE</name>
<keyword evidence="5" id="KW-0378">Hydrolase</keyword>
<sequence length="333" mass="37458">MIVRFGYVAMSTVVQNSSPSRTMTMASFNKLNDREAAIRKLERLSAENLHNTLRLLKHNLAHDIKMYRMTSKLIPLATHGDLMDWDPFPVLKEGFAEVGAFVKNHGMRVSFHPDHFTVLSTPRPEVLTNSIRDLRHHTDMLHAMGFSGEMKNNIHIGGAYGDKPAAAARFEEHFELLDQDIRERLTLENDDKTFNAVETLKVCQNLGLPMVLDLHHQWVNNEGELPWELWPDILKTWESPLAQAGSAPDNPLPPKIHVSSPKTPTDIRSHADGVEVGPMLDFLRKIAGITPRLDVMIEAKKKDEALFALIRDFTGVEGDGVRVLDQASIEVSP</sequence>
<dbReference type="SUPFAM" id="SSF51658">
    <property type="entry name" value="Xylose isomerase-like"/>
    <property type="match status" value="1"/>
</dbReference>
<comment type="caution">
    <text evidence="8">The sequence shown here is derived from an EMBL/GenBank/DDBJ whole genome shotgun (WGS) entry which is preliminary data.</text>
</comment>
<protein>
    <submittedName>
        <fullName evidence="8">UV DNA damage repair endonuclease UvsE</fullName>
    </submittedName>
</protein>
<keyword evidence="2 8" id="KW-0255">Endonuclease</keyword>